<reference evidence="2" key="1">
    <citation type="submission" date="2014-12" db="EMBL/GenBank/DDBJ databases">
        <title>Insight into the proteome of Arion vulgaris.</title>
        <authorList>
            <person name="Aradska J."/>
            <person name="Bulat T."/>
            <person name="Smidak R."/>
            <person name="Sarate P."/>
            <person name="Gangsoo J."/>
            <person name="Sialana F."/>
            <person name="Bilban M."/>
            <person name="Lubec G."/>
        </authorList>
    </citation>
    <scope>NUCLEOTIDE SEQUENCE</scope>
    <source>
        <tissue evidence="2">Skin</tissue>
    </source>
</reference>
<accession>A0A0B6Z0Y5</accession>
<protein>
    <submittedName>
        <fullName evidence="2">Uncharacterized protein</fullName>
    </submittedName>
</protein>
<dbReference type="EMBL" id="HACG01015187">
    <property type="protein sequence ID" value="CEK62052.1"/>
    <property type="molecule type" value="Transcribed_RNA"/>
</dbReference>
<evidence type="ECO:0000256" key="1">
    <source>
        <dbReference type="SAM" id="MobiDB-lite"/>
    </source>
</evidence>
<organism evidence="2">
    <name type="scientific">Arion vulgaris</name>
    <dbReference type="NCBI Taxonomy" id="1028688"/>
    <lineage>
        <taxon>Eukaryota</taxon>
        <taxon>Metazoa</taxon>
        <taxon>Spiralia</taxon>
        <taxon>Lophotrochozoa</taxon>
        <taxon>Mollusca</taxon>
        <taxon>Gastropoda</taxon>
        <taxon>Heterobranchia</taxon>
        <taxon>Euthyneura</taxon>
        <taxon>Panpulmonata</taxon>
        <taxon>Eupulmonata</taxon>
        <taxon>Stylommatophora</taxon>
        <taxon>Helicina</taxon>
        <taxon>Arionoidea</taxon>
        <taxon>Arionidae</taxon>
        <taxon>Arion</taxon>
    </lineage>
</organism>
<dbReference type="AlphaFoldDB" id="A0A0B6Z0Y5"/>
<name>A0A0B6Z0Y5_9EUPU</name>
<proteinExistence type="predicted"/>
<gene>
    <name evidence="2" type="primary">ORF44045</name>
</gene>
<feature type="non-terminal residue" evidence="2">
    <location>
        <position position="55"/>
    </location>
</feature>
<feature type="region of interest" description="Disordered" evidence="1">
    <location>
        <begin position="1"/>
        <end position="30"/>
    </location>
</feature>
<evidence type="ECO:0000313" key="2">
    <source>
        <dbReference type="EMBL" id="CEK62052.1"/>
    </source>
</evidence>
<sequence length="55" mass="5572">MELGMPRPPLLGNTKLPLAGCGPSPPPLESSFREAIHTPGLAVAPTSGLVVTPTP</sequence>